<gene>
    <name evidence="2" type="ORF">LTR09_005425</name>
</gene>
<dbReference type="Proteomes" id="UP001271007">
    <property type="component" value="Unassembled WGS sequence"/>
</dbReference>
<keyword evidence="3" id="KW-1185">Reference proteome</keyword>
<reference evidence="2" key="1">
    <citation type="submission" date="2023-04" db="EMBL/GenBank/DDBJ databases">
        <title>Black Yeasts Isolated from many extreme environments.</title>
        <authorList>
            <person name="Coleine C."/>
            <person name="Stajich J.E."/>
            <person name="Selbmann L."/>
        </authorList>
    </citation>
    <scope>NUCLEOTIDE SEQUENCE</scope>
    <source>
        <strain evidence="2">CCFEE 5312</strain>
    </source>
</reference>
<accession>A0AAJ0GCG5</accession>
<evidence type="ECO:0000256" key="1">
    <source>
        <dbReference type="SAM" id="MobiDB-lite"/>
    </source>
</evidence>
<sequence>MLSIKEAQRSPVQIDSLARSSTSSATSTRPMQPKYTYYTAEMTKTHKALSKQYGKLADVERNLEERHELHLTRKSKKKLQWSRALTKKAIDSLESQQAWLHAYLCQCHELLALYRSNDYDRASPLYSENATPTPYPFSTETFSATTPSTHRYPGDGTQIRCWDPRDRILSSPYGSSAGSGFYEPSIHSPPFDSGHSTFPCAYNSSAAWIINGANNPRTSFSTLSSSSERDNVPELFTATSLVKSGIEPTSARKRRYSENAIQLIESRHLEMKTHHRGRSVDHISVFHRTGSENHVVGQYNMAEKRQSSLCDADTRT</sequence>
<comment type="caution">
    <text evidence="2">The sequence shown here is derived from an EMBL/GenBank/DDBJ whole genome shotgun (WGS) entry which is preliminary data.</text>
</comment>
<name>A0AAJ0GCG5_9PEZI</name>
<dbReference type="EMBL" id="JAWDJX010000015">
    <property type="protein sequence ID" value="KAK3053681.1"/>
    <property type="molecule type" value="Genomic_DNA"/>
</dbReference>
<feature type="region of interest" description="Disordered" evidence="1">
    <location>
        <begin position="136"/>
        <end position="157"/>
    </location>
</feature>
<feature type="compositionally biased region" description="Low complexity" evidence="1">
    <location>
        <begin position="18"/>
        <end position="29"/>
    </location>
</feature>
<feature type="compositionally biased region" description="Polar residues" evidence="1">
    <location>
        <begin position="136"/>
        <end position="149"/>
    </location>
</feature>
<proteinExistence type="predicted"/>
<organism evidence="2 3">
    <name type="scientific">Extremus antarcticus</name>
    <dbReference type="NCBI Taxonomy" id="702011"/>
    <lineage>
        <taxon>Eukaryota</taxon>
        <taxon>Fungi</taxon>
        <taxon>Dikarya</taxon>
        <taxon>Ascomycota</taxon>
        <taxon>Pezizomycotina</taxon>
        <taxon>Dothideomycetes</taxon>
        <taxon>Dothideomycetidae</taxon>
        <taxon>Mycosphaerellales</taxon>
        <taxon>Extremaceae</taxon>
        <taxon>Extremus</taxon>
    </lineage>
</organism>
<evidence type="ECO:0000313" key="2">
    <source>
        <dbReference type="EMBL" id="KAK3053681.1"/>
    </source>
</evidence>
<protein>
    <submittedName>
        <fullName evidence="2">Uncharacterized protein</fullName>
    </submittedName>
</protein>
<feature type="region of interest" description="Disordered" evidence="1">
    <location>
        <begin position="1"/>
        <end position="30"/>
    </location>
</feature>
<dbReference type="AlphaFoldDB" id="A0AAJ0GCG5"/>
<evidence type="ECO:0000313" key="3">
    <source>
        <dbReference type="Proteomes" id="UP001271007"/>
    </source>
</evidence>